<dbReference type="InterPro" id="IPR017459">
    <property type="entry name" value="Glycosyl_Trfase_fam3_N_dom"/>
</dbReference>
<dbReference type="GO" id="GO:0005829">
    <property type="term" value="C:cytosol"/>
    <property type="evidence" value="ECO:0007669"/>
    <property type="project" value="TreeGrafter"/>
</dbReference>
<comment type="catalytic activity">
    <reaction evidence="5">
        <text>thymidine + phosphate = 2-deoxy-alpha-D-ribose 1-phosphate + thymine</text>
        <dbReference type="Rhea" id="RHEA:16037"/>
        <dbReference type="ChEBI" id="CHEBI:17748"/>
        <dbReference type="ChEBI" id="CHEBI:17821"/>
        <dbReference type="ChEBI" id="CHEBI:43474"/>
        <dbReference type="ChEBI" id="CHEBI:57259"/>
        <dbReference type="EC" id="2.4.2.4"/>
    </reaction>
</comment>
<dbReference type="PROSITE" id="PS00647">
    <property type="entry name" value="THYMID_PHOSPHORYLASE"/>
    <property type="match status" value="1"/>
</dbReference>
<dbReference type="GO" id="GO:0006206">
    <property type="term" value="P:pyrimidine nucleobase metabolic process"/>
    <property type="evidence" value="ECO:0007669"/>
    <property type="project" value="InterPro"/>
</dbReference>
<dbReference type="InterPro" id="IPR036320">
    <property type="entry name" value="Glycosyl_Trfase_fam3_N_dom_sf"/>
</dbReference>
<evidence type="ECO:0000256" key="4">
    <source>
        <dbReference type="ARBA" id="ARBA00022679"/>
    </source>
</evidence>
<dbReference type="AlphaFoldDB" id="A0A6P3VSL5"/>
<keyword evidence="4 5" id="KW-0808">Transferase</keyword>
<dbReference type="GO" id="GO:0004645">
    <property type="term" value="F:1,4-alpha-oligoglucan phosphorylase activity"/>
    <property type="evidence" value="ECO:0007669"/>
    <property type="project" value="InterPro"/>
</dbReference>
<dbReference type="InterPro" id="IPR018090">
    <property type="entry name" value="Pyrmidine_PPas_bac/euk"/>
</dbReference>
<dbReference type="Gene3D" id="3.90.1170.30">
    <property type="entry name" value="Pyrimidine nucleoside phosphorylase-like, C-terminal domain"/>
    <property type="match status" value="1"/>
</dbReference>
<accession>A0A6P3VSL5</accession>
<dbReference type="GeneTree" id="ENSGT00390000009250"/>
<comment type="function">
    <text evidence="5">Catalyzes the reversible phosphorolysis of thymidine. The produced molecules are then utilized as carbon and energy sources or in the rescue of pyrimidine bases for nucleotide synthesis.</text>
</comment>
<dbReference type="Pfam" id="PF02885">
    <property type="entry name" value="Glycos_trans_3N"/>
    <property type="match status" value="1"/>
</dbReference>
<dbReference type="NCBIfam" id="TIGR02644">
    <property type="entry name" value="Y_phosphoryl"/>
    <property type="match status" value="1"/>
</dbReference>
<dbReference type="KEGG" id="char:105897530"/>
<dbReference type="SMART" id="SM00941">
    <property type="entry name" value="PYNP_C"/>
    <property type="match status" value="1"/>
</dbReference>
<dbReference type="Pfam" id="PF07831">
    <property type="entry name" value="PYNP_C"/>
    <property type="match status" value="1"/>
</dbReference>
<dbReference type="InterPro" id="IPR017872">
    <property type="entry name" value="Pyrmidine_PPase_CS"/>
</dbReference>
<dbReference type="InterPro" id="IPR036566">
    <property type="entry name" value="PYNP-like_C_sf"/>
</dbReference>
<keyword evidence="3 5" id="KW-0328">Glycosyltransferase</keyword>
<dbReference type="EC" id="2.4.2.4" evidence="5"/>
<dbReference type="SUPFAM" id="SSF52418">
    <property type="entry name" value="Nucleoside phosphorylase/phosphoribosyltransferase catalytic domain"/>
    <property type="match status" value="1"/>
</dbReference>
<dbReference type="InterPro" id="IPR035902">
    <property type="entry name" value="Nuc_phospho_transferase"/>
</dbReference>
<gene>
    <name evidence="8 9" type="primary">LOC105897530</name>
</gene>
<dbReference type="InterPro" id="IPR000312">
    <property type="entry name" value="Glycosyl_Trfase_fam3"/>
</dbReference>
<evidence type="ECO:0000256" key="5">
    <source>
        <dbReference type="PIRNR" id="PIRNR000478"/>
    </source>
</evidence>
<dbReference type="Gene3D" id="3.40.1030.10">
    <property type="entry name" value="Nucleoside phosphorylase/phosphoribosyltransferase catalytic domain"/>
    <property type="match status" value="1"/>
</dbReference>
<dbReference type="GO" id="GO:0009032">
    <property type="term" value="F:thymidine phosphorylase activity"/>
    <property type="evidence" value="ECO:0007669"/>
    <property type="project" value="UniProtKB-UniRule"/>
</dbReference>
<evidence type="ECO:0000256" key="1">
    <source>
        <dbReference type="ARBA" id="ARBA00006915"/>
    </source>
</evidence>
<dbReference type="Proteomes" id="UP000515152">
    <property type="component" value="Chromosome 16"/>
</dbReference>
<dbReference type="FunFam" id="3.40.1030.10:FF:000003">
    <property type="entry name" value="Pyrimidine-nucleoside phosphorylase"/>
    <property type="match status" value="1"/>
</dbReference>
<evidence type="ECO:0000313" key="8">
    <source>
        <dbReference type="RefSeq" id="XP_012679916.1"/>
    </source>
</evidence>
<evidence type="ECO:0000256" key="3">
    <source>
        <dbReference type="ARBA" id="ARBA00022676"/>
    </source>
</evidence>
<proteinExistence type="inferred from homology"/>
<comment type="subunit">
    <text evidence="2 5">Homodimer.</text>
</comment>
<dbReference type="RefSeq" id="XP_012679916.1">
    <property type="nucleotide sequence ID" value="XM_012824462.3"/>
</dbReference>
<dbReference type="SUPFAM" id="SSF47648">
    <property type="entry name" value="Nucleoside phosphorylase/phosphoribosyltransferase N-terminal domain"/>
    <property type="match status" value="1"/>
</dbReference>
<dbReference type="RefSeq" id="XP_031438482.1">
    <property type="nucleotide sequence ID" value="XM_031582622.2"/>
</dbReference>
<organism evidence="7 8">
    <name type="scientific">Clupea harengus</name>
    <name type="common">Atlantic herring</name>
    <dbReference type="NCBI Taxonomy" id="7950"/>
    <lineage>
        <taxon>Eukaryota</taxon>
        <taxon>Metazoa</taxon>
        <taxon>Chordata</taxon>
        <taxon>Craniata</taxon>
        <taxon>Vertebrata</taxon>
        <taxon>Euteleostomi</taxon>
        <taxon>Actinopterygii</taxon>
        <taxon>Neopterygii</taxon>
        <taxon>Teleostei</taxon>
        <taxon>Clupei</taxon>
        <taxon>Clupeiformes</taxon>
        <taxon>Clupeoidei</taxon>
        <taxon>Clupeidae</taxon>
        <taxon>Clupea</taxon>
    </lineage>
</organism>
<keyword evidence="7" id="KW-1185">Reference proteome</keyword>
<dbReference type="InterPro" id="IPR000053">
    <property type="entry name" value="Thymidine/pyrmidine_PPase"/>
</dbReference>
<evidence type="ECO:0000256" key="2">
    <source>
        <dbReference type="ARBA" id="ARBA00011738"/>
    </source>
</evidence>
<feature type="domain" description="Pyrimidine nucleoside phosphorylase C-terminal" evidence="6">
    <location>
        <begin position="363"/>
        <end position="437"/>
    </location>
</feature>
<dbReference type="PIRSF" id="PIRSF000478">
    <property type="entry name" value="TP_PyNP"/>
    <property type="match status" value="1"/>
</dbReference>
<evidence type="ECO:0000259" key="6">
    <source>
        <dbReference type="SMART" id="SM00941"/>
    </source>
</evidence>
<comment type="pathway">
    <text evidence="5">Pyrimidine metabolism; dTMP biosynthesis via salvage pathway; dTMP from thymine: step 1/2.</text>
</comment>
<dbReference type="GO" id="GO:0006213">
    <property type="term" value="P:pyrimidine nucleoside metabolic process"/>
    <property type="evidence" value="ECO:0007669"/>
    <property type="project" value="UniProtKB-UniRule"/>
</dbReference>
<dbReference type="PANTHER" id="PTHR10515">
    <property type="entry name" value="THYMIDINE PHOSPHORYLASE"/>
    <property type="match status" value="1"/>
</dbReference>
<dbReference type="InterPro" id="IPR013102">
    <property type="entry name" value="PYNP_C"/>
</dbReference>
<dbReference type="OrthoDB" id="445007at2759"/>
<dbReference type="UniPathway" id="UPA00578">
    <property type="reaction ID" value="UER00638"/>
</dbReference>
<dbReference type="SUPFAM" id="SSF54680">
    <property type="entry name" value="Pyrimidine nucleoside phosphorylase C-terminal domain"/>
    <property type="match status" value="1"/>
</dbReference>
<reference evidence="8 9" key="1">
    <citation type="submission" date="2025-04" db="UniProtKB">
        <authorList>
            <consortium name="RefSeq"/>
        </authorList>
    </citation>
    <scope>IDENTIFICATION</scope>
</reference>
<comment type="similarity">
    <text evidence="1 5">Belongs to the thymidine/pyrimidine-nucleoside phosphorylase family.</text>
</comment>
<sequence>MSSSEVECGPSFPELIRRKRDGGQLSKQEIGAFMRGITSGSIQEGQIGAMLMAIWQKGMVAEETVALTQEMMHSGEVLQWPKAWDGLVVDKHSTGGVGDKISLSLAPALAACGVKVPMISGRGLAHTGGTLDKLESIPGFTVTQPVEKIRQILEDVGCCIVGQTETLVPADRVMYALRDATSTVDSLPLITGSILSKKGAEGLNALVLDVKFGKAALYKDLDSARGLAQSMVTVGNGMGIRTGAVLSRMDAPIGRMVGNTLEVCEALECLKGQGPDDLEELVKSLGGYLLWMSGRTASLEQGQEALAKVLHNGAALQKFEAMLQAQGVSADIARSLCSSQCDYFLHLKPAEHKTELTAQSDGTVVDIDGMVLAQVLHALGAGRTKAGEPINHSVGAELLVILGQKVKKGEPWLRIHYDSPAPNAKQHSDLQAALLVGKADSYLASPRVAEFILPPKM</sequence>
<evidence type="ECO:0000313" key="9">
    <source>
        <dbReference type="RefSeq" id="XP_031438482.1"/>
    </source>
</evidence>
<name>A0A6P3VSL5_CLUHA</name>
<protein>
    <recommendedName>
        <fullName evidence="5">Thymidine phosphorylase</fullName>
        <shortName evidence="5">TP</shortName>
        <ecNumber evidence="5">2.4.2.4</ecNumber>
    </recommendedName>
    <alternativeName>
        <fullName evidence="5">TdRPase</fullName>
    </alternativeName>
</protein>
<dbReference type="Pfam" id="PF00591">
    <property type="entry name" value="Glycos_transf_3"/>
    <property type="match status" value="1"/>
</dbReference>
<dbReference type="PANTHER" id="PTHR10515:SF0">
    <property type="entry name" value="THYMIDINE PHOSPHORYLASE"/>
    <property type="match status" value="1"/>
</dbReference>
<evidence type="ECO:0000313" key="7">
    <source>
        <dbReference type="Proteomes" id="UP000515152"/>
    </source>
</evidence>
<dbReference type="Gene3D" id="1.20.970.10">
    <property type="entry name" value="Transferase, Pyrimidine Nucleoside Phosphorylase, Chain C"/>
    <property type="match status" value="1"/>
</dbReference>
<dbReference type="NCBIfam" id="NF004490">
    <property type="entry name" value="PRK05820.1"/>
    <property type="match status" value="1"/>
</dbReference>
<dbReference type="GeneID" id="105897530"/>